<keyword evidence="2" id="KW-0472">Membrane</keyword>
<feature type="region of interest" description="Disordered" evidence="1">
    <location>
        <begin position="134"/>
        <end position="155"/>
    </location>
</feature>
<keyword evidence="2" id="KW-0812">Transmembrane</keyword>
<protein>
    <submittedName>
        <fullName evidence="4">Protein BatD</fullName>
    </submittedName>
</protein>
<keyword evidence="2" id="KW-1133">Transmembrane helix</keyword>
<evidence type="ECO:0000313" key="5">
    <source>
        <dbReference type="Proteomes" id="UP000823637"/>
    </source>
</evidence>
<reference evidence="4" key="2">
    <citation type="journal article" date="2021" name="PeerJ">
        <title>Extensive microbial diversity within the chicken gut microbiome revealed by metagenomics and culture.</title>
        <authorList>
            <person name="Gilroy R."/>
            <person name="Ravi A."/>
            <person name="Getino M."/>
            <person name="Pursley I."/>
            <person name="Horton D.L."/>
            <person name="Alikhan N.F."/>
            <person name="Baker D."/>
            <person name="Gharbi K."/>
            <person name="Hall N."/>
            <person name="Watson M."/>
            <person name="Adriaenssens E.M."/>
            <person name="Foster-Nyarko E."/>
            <person name="Jarju S."/>
            <person name="Secka A."/>
            <person name="Antonio M."/>
            <person name="Oren A."/>
            <person name="Chaudhuri R.R."/>
            <person name="La Ragione R."/>
            <person name="Hildebrand F."/>
            <person name="Pallen M.J."/>
        </authorList>
    </citation>
    <scope>NUCLEOTIDE SEQUENCE</scope>
    <source>
        <strain evidence="4">D3-1215</strain>
    </source>
</reference>
<dbReference type="PANTHER" id="PTHR40940:SF2">
    <property type="entry name" value="BATD"/>
    <property type="match status" value="1"/>
</dbReference>
<proteinExistence type="predicted"/>
<comment type="caution">
    <text evidence="4">The sequence shown here is derived from an EMBL/GenBank/DDBJ whole genome shotgun (WGS) entry which is preliminary data.</text>
</comment>
<feature type="signal peptide" evidence="3">
    <location>
        <begin position="1"/>
        <end position="21"/>
    </location>
</feature>
<feature type="transmembrane region" description="Helical" evidence="2">
    <location>
        <begin position="472"/>
        <end position="497"/>
    </location>
</feature>
<organism evidence="4 5">
    <name type="scientific">Candidatus Enterocola intestinipullorum</name>
    <dbReference type="NCBI Taxonomy" id="2840783"/>
    <lineage>
        <taxon>Bacteria</taxon>
        <taxon>Pseudomonadati</taxon>
        <taxon>Bacteroidota</taxon>
        <taxon>Bacteroidia</taxon>
        <taxon>Bacteroidales</taxon>
        <taxon>Candidatus Enterocola</taxon>
    </lineage>
</organism>
<dbReference type="PANTHER" id="PTHR40940">
    <property type="entry name" value="PROTEIN BATD-RELATED"/>
    <property type="match status" value="1"/>
</dbReference>
<evidence type="ECO:0000256" key="3">
    <source>
        <dbReference type="SAM" id="SignalP"/>
    </source>
</evidence>
<gene>
    <name evidence="4" type="ORF">IAC32_01260</name>
</gene>
<evidence type="ECO:0000256" key="2">
    <source>
        <dbReference type="SAM" id="Phobius"/>
    </source>
</evidence>
<reference evidence="4" key="1">
    <citation type="submission" date="2020-10" db="EMBL/GenBank/DDBJ databases">
        <authorList>
            <person name="Gilroy R."/>
        </authorList>
    </citation>
    <scope>NUCLEOTIDE SEQUENCE</scope>
    <source>
        <strain evidence="4">D3-1215</strain>
    </source>
</reference>
<dbReference type="InterPro" id="IPR025738">
    <property type="entry name" value="BatD"/>
</dbReference>
<keyword evidence="3" id="KW-0732">Signal</keyword>
<feature type="chain" id="PRO_5039105977" evidence="3">
    <location>
        <begin position="22"/>
        <end position="624"/>
    </location>
</feature>
<name>A0A9D9EJL4_9BACT</name>
<accession>A0A9D9EJL4</accession>
<dbReference type="AlphaFoldDB" id="A0A9D9EJL4"/>
<dbReference type="EMBL" id="JADIMR010000018">
    <property type="protein sequence ID" value="MBO8446364.1"/>
    <property type="molecule type" value="Genomic_DNA"/>
</dbReference>
<dbReference type="Proteomes" id="UP000823637">
    <property type="component" value="Unassembled WGS sequence"/>
</dbReference>
<evidence type="ECO:0000256" key="1">
    <source>
        <dbReference type="SAM" id="MobiDB-lite"/>
    </source>
</evidence>
<evidence type="ECO:0000313" key="4">
    <source>
        <dbReference type="EMBL" id="MBO8446364.1"/>
    </source>
</evidence>
<sequence>MKYHIILFVSLLLLPVFSAKSAENEVNFTADAPSTVVAGEQFRVTYSLNKEGKNFLAPEMSGFNVLFGPSTSRSSSVQIVNGSVTKNTTISYSYVLVGVDPGKYTLGPAEITVKGNKYSSNPLTIEVLPPDSNAGASSGGQTIHGGGQGIPVEEGGNGAEARIPDDEQIFVRAILSKTKVYEQEALLVTYKIYTRYDLAGFGTVNFPEFKGFYVQDVELDPNRQLQLEHYDGRNYNTFVLKQSLLFPQRSGDLSIEPGEVDVTLRMRNNRQVNNFFDDFFSTYSNVNKTLRIPGAEVEVMPLPAGAPSSFKGAVGTFTMQSDISATELKANDAVTVKINLSGTGNLRLLKNPEIKFPLDFDVYDPKVETSVKTSLNGLQGSRKIEYLAIPRFGGEFEIPSAEFSYFDTTAKTYKTLKTPAYTLKVEEGKGGTQDTQSPSVQNYKVNKEDVKNIGTDIRYIHSNKGLDKTGEYFYGSPAFVLCFVIPLALFLLILVILRRRAKENADLARMKTKSANKQAKKRLKSAAKFKKAGDASKFYEETMKALWGYLGDKLSIPASSLTKENVQEKLIEHKATAELAREFLDTLSDCEFARFSPAAGESLSMDKIYEKAVNLIGKLEDTLK</sequence>
<dbReference type="Pfam" id="PF13584">
    <property type="entry name" value="BatD"/>
    <property type="match status" value="2"/>
</dbReference>